<sequence>MALSPKKWFYLHISTLIQYASILADVMVIYRVHWPKDFNPPDDEDAIEEFVNKYGLAVLTILWMFVPGVFQCYVDAYTYYPVEDAGVPIEKKAYPTLGDDFGGFRYFSRWVLALLNILRLRALYEWCIGVYLKRVTGGKKDSLVIQAVFQSLPQAIQQIFIWYFLSFNSEQEQWLFLSFAASILCICITPDSTPCFKEQYKRVYESSTIEGRIDDEGRSRDISMEDFQVDVKHA</sequence>
<name>A0A7S0D499_9EUKA</name>
<gene>
    <name evidence="1" type="ORF">LAMO00422_LOCUS6037</name>
</gene>
<dbReference type="AlphaFoldDB" id="A0A7S0D499"/>
<accession>A0A7S0D499</accession>
<proteinExistence type="predicted"/>
<dbReference type="EMBL" id="HBEM01008642">
    <property type="protein sequence ID" value="CAD8440902.1"/>
    <property type="molecule type" value="Transcribed_RNA"/>
</dbReference>
<reference evidence="1" key="1">
    <citation type="submission" date="2021-01" db="EMBL/GenBank/DDBJ databases">
        <authorList>
            <person name="Corre E."/>
            <person name="Pelletier E."/>
            <person name="Niang G."/>
            <person name="Scheremetjew M."/>
            <person name="Finn R."/>
            <person name="Kale V."/>
            <person name="Holt S."/>
            <person name="Cochrane G."/>
            <person name="Meng A."/>
            <person name="Brown T."/>
            <person name="Cohen L."/>
        </authorList>
    </citation>
    <scope>NUCLEOTIDE SEQUENCE</scope>
    <source>
        <strain evidence="1">CCMP2058</strain>
    </source>
</reference>
<organism evidence="1">
    <name type="scientific">Amorphochlora amoebiformis</name>
    <dbReference type="NCBI Taxonomy" id="1561963"/>
    <lineage>
        <taxon>Eukaryota</taxon>
        <taxon>Sar</taxon>
        <taxon>Rhizaria</taxon>
        <taxon>Cercozoa</taxon>
        <taxon>Chlorarachniophyceae</taxon>
        <taxon>Amorphochlora</taxon>
    </lineage>
</organism>
<evidence type="ECO:0000313" key="1">
    <source>
        <dbReference type="EMBL" id="CAD8440902.1"/>
    </source>
</evidence>
<protein>
    <submittedName>
        <fullName evidence="1">Uncharacterized protein</fullName>
    </submittedName>
</protein>